<comment type="caution">
    <text evidence="1">The sequence shown here is derived from an EMBL/GenBank/DDBJ whole genome shotgun (WGS) entry which is preliminary data.</text>
</comment>
<dbReference type="RefSeq" id="WP_150969035.1">
    <property type="nucleotide sequence ID" value="NZ_VZDO01000004.1"/>
</dbReference>
<keyword evidence="2" id="KW-1185">Reference proteome</keyword>
<protein>
    <submittedName>
        <fullName evidence="1">Uncharacterized protein</fullName>
    </submittedName>
</protein>
<name>A0A7V7TXH5_9HYPH</name>
<dbReference type="AlphaFoldDB" id="A0A7V7TXH5"/>
<reference evidence="1 2" key="1">
    <citation type="submission" date="2019-09" db="EMBL/GenBank/DDBJ databases">
        <title>YIM 132180 draft genome.</title>
        <authorList>
            <person name="Zhang K."/>
        </authorList>
    </citation>
    <scope>NUCLEOTIDE SEQUENCE [LARGE SCALE GENOMIC DNA]</scope>
    <source>
        <strain evidence="1 2">YIM 132180</strain>
    </source>
</reference>
<evidence type="ECO:0000313" key="2">
    <source>
        <dbReference type="Proteomes" id="UP000432089"/>
    </source>
</evidence>
<accession>A0A7V7TXH5</accession>
<sequence>MKERIAMPAFDRFGFTRRASLIAMSGIVLLSASDIASAVEPAGWSRPLHGVVVPLPPEWTSEYDPGKGGEAQSLNMKCNTAECEATQEVCTVVVTNDPISDPGSSRRPGSFP</sequence>
<dbReference type="EMBL" id="VZDO01000004">
    <property type="protein sequence ID" value="KAB0680882.1"/>
    <property type="molecule type" value="Genomic_DNA"/>
</dbReference>
<evidence type="ECO:0000313" key="1">
    <source>
        <dbReference type="EMBL" id="KAB0680882.1"/>
    </source>
</evidence>
<dbReference type="Proteomes" id="UP000432089">
    <property type="component" value="Unassembled WGS sequence"/>
</dbReference>
<proteinExistence type="predicted"/>
<organism evidence="1 2">
    <name type="scientific">Plantimonas leprariae</name>
    <dbReference type="NCBI Taxonomy" id="2615207"/>
    <lineage>
        <taxon>Bacteria</taxon>
        <taxon>Pseudomonadati</taxon>
        <taxon>Pseudomonadota</taxon>
        <taxon>Alphaproteobacteria</taxon>
        <taxon>Hyphomicrobiales</taxon>
        <taxon>Aurantimonadaceae</taxon>
        <taxon>Plantimonas</taxon>
    </lineage>
</organism>
<gene>
    <name evidence="1" type="ORF">F6X38_07815</name>
</gene>